<dbReference type="Pfam" id="PF00300">
    <property type="entry name" value="His_Phos_1"/>
    <property type="match status" value="1"/>
</dbReference>
<protein>
    <submittedName>
        <fullName evidence="1">Histidine phosphatase family protein</fullName>
    </submittedName>
</protein>
<evidence type="ECO:0000313" key="2">
    <source>
        <dbReference type="Proteomes" id="UP000673394"/>
    </source>
</evidence>
<dbReference type="Proteomes" id="UP000673394">
    <property type="component" value="Unassembled WGS sequence"/>
</dbReference>
<dbReference type="InterPro" id="IPR050275">
    <property type="entry name" value="PGM_Phosphatase"/>
</dbReference>
<dbReference type="PANTHER" id="PTHR48100">
    <property type="entry name" value="BROAD-SPECIFICITY PHOSPHATASE YOR283W-RELATED"/>
    <property type="match status" value="1"/>
</dbReference>
<organism evidence="1 2">
    <name type="scientific">Paenibacillus lignilyticus</name>
    <dbReference type="NCBI Taxonomy" id="1172615"/>
    <lineage>
        <taxon>Bacteria</taxon>
        <taxon>Bacillati</taxon>
        <taxon>Bacillota</taxon>
        <taxon>Bacilli</taxon>
        <taxon>Bacillales</taxon>
        <taxon>Paenibacillaceae</taxon>
        <taxon>Paenibacillus</taxon>
    </lineage>
</organism>
<sequence length="189" mass="21924">MRTYIYMVRHAESPKSDPNERTRGLTGKGWTDSRKITEMLKEEGIDTFISSPYRRAVLTIEELASSCGKEIILFEDLREMTFSSADGTMTDKDFYLFVEKMFRDPDLSLPGSETIKACMDRAVKVVAEILVNFRGQKIVIGTHGMVMTLMMRYFDSQYNYEFLLQTSKPDIYIMEFDGEVLVGVQRMWR</sequence>
<gene>
    <name evidence="1" type="ORF">I8J30_15280</name>
</gene>
<keyword evidence="2" id="KW-1185">Reference proteome</keyword>
<proteinExistence type="predicted"/>
<dbReference type="InterPro" id="IPR013078">
    <property type="entry name" value="His_Pase_superF_clade-1"/>
</dbReference>
<dbReference type="InterPro" id="IPR029033">
    <property type="entry name" value="His_PPase_superfam"/>
</dbReference>
<dbReference type="RefSeq" id="WP_210659058.1">
    <property type="nucleotide sequence ID" value="NZ_JAGKSP010000005.1"/>
</dbReference>
<accession>A0ABS5CE98</accession>
<dbReference type="Gene3D" id="3.40.50.1240">
    <property type="entry name" value="Phosphoglycerate mutase-like"/>
    <property type="match status" value="1"/>
</dbReference>
<dbReference type="PANTHER" id="PTHR48100:SF59">
    <property type="entry name" value="ADENOSYLCOBALAMIN_ALPHA-RIBAZOLE PHOSPHATASE"/>
    <property type="match status" value="1"/>
</dbReference>
<dbReference type="CDD" id="cd07067">
    <property type="entry name" value="HP_PGM_like"/>
    <property type="match status" value="1"/>
</dbReference>
<name>A0ABS5CE98_9BACL</name>
<evidence type="ECO:0000313" key="1">
    <source>
        <dbReference type="EMBL" id="MBP3964077.1"/>
    </source>
</evidence>
<dbReference type="SUPFAM" id="SSF53254">
    <property type="entry name" value="Phosphoglycerate mutase-like"/>
    <property type="match status" value="1"/>
</dbReference>
<reference evidence="1 2" key="1">
    <citation type="submission" date="2021-04" db="EMBL/GenBank/DDBJ databases">
        <title>Paenibacillus sp. DLE-14 whole genome sequence.</title>
        <authorList>
            <person name="Ham Y.J."/>
        </authorList>
    </citation>
    <scope>NUCLEOTIDE SEQUENCE [LARGE SCALE GENOMIC DNA]</scope>
    <source>
        <strain evidence="1 2">DLE-14</strain>
    </source>
</reference>
<dbReference type="EMBL" id="JAGKSP010000005">
    <property type="protein sequence ID" value="MBP3964077.1"/>
    <property type="molecule type" value="Genomic_DNA"/>
</dbReference>
<comment type="caution">
    <text evidence="1">The sequence shown here is derived from an EMBL/GenBank/DDBJ whole genome shotgun (WGS) entry which is preliminary data.</text>
</comment>